<evidence type="ECO:0000256" key="1">
    <source>
        <dbReference type="ARBA" id="ARBA00001947"/>
    </source>
</evidence>
<dbReference type="SUPFAM" id="SSF55031">
    <property type="entry name" value="Bacterial exopeptidase dimerisation domain"/>
    <property type="match status" value="1"/>
</dbReference>
<dbReference type="AlphaFoldDB" id="A0A0F8X0L1"/>
<evidence type="ECO:0000259" key="6">
    <source>
        <dbReference type="Pfam" id="PF07687"/>
    </source>
</evidence>
<dbReference type="InterPro" id="IPR050072">
    <property type="entry name" value="Peptidase_M20A"/>
</dbReference>
<feature type="domain" description="Peptidase M20 dimerisation" evidence="6">
    <location>
        <begin position="36"/>
        <end position="139"/>
    </location>
</feature>
<keyword evidence="5" id="KW-0862">Zinc</keyword>
<accession>A0A0F8X0L1</accession>
<feature type="non-terminal residue" evidence="7">
    <location>
        <position position="1"/>
    </location>
</feature>
<reference evidence="7" key="1">
    <citation type="journal article" date="2015" name="Nature">
        <title>Complex archaea that bridge the gap between prokaryotes and eukaryotes.</title>
        <authorList>
            <person name="Spang A."/>
            <person name="Saw J.H."/>
            <person name="Jorgensen S.L."/>
            <person name="Zaremba-Niedzwiedzka K."/>
            <person name="Martijn J."/>
            <person name="Lind A.E."/>
            <person name="van Eijk R."/>
            <person name="Schleper C."/>
            <person name="Guy L."/>
            <person name="Ettema T.J."/>
        </authorList>
    </citation>
    <scope>NUCLEOTIDE SEQUENCE</scope>
</reference>
<dbReference type="SUPFAM" id="SSF53187">
    <property type="entry name" value="Zn-dependent exopeptidases"/>
    <property type="match status" value="1"/>
</dbReference>
<sequence length="247" mass="26977">EYGGGGGYYWAKSEGLFDGFEGMISCEPSELEVQIGNRGCFVTAFETKGRSAHSGLAHLGVNAVQNMALFISEYLKLPYLQVENSYFGKCTVNFEKIEGGLYLSAVPDRCIACVDSRLIPDTPPGLVQKQVNELMDRLNRECSINVSETDEPEAWRPKNVKLKAESISPDHELVRRLTKAVALGSREEAKIGGCPAITIAMVLIDMGIPAVICGPGSIAQAHTEDEFVEIDQLKKAARIYLALMAQM</sequence>
<comment type="cofactor">
    <cofactor evidence="1">
        <name>Zn(2+)</name>
        <dbReference type="ChEBI" id="CHEBI:29105"/>
    </cofactor>
</comment>
<comment type="similarity">
    <text evidence="2">Belongs to the peptidase M20A family.</text>
</comment>
<keyword evidence="4" id="KW-0378">Hydrolase</keyword>
<evidence type="ECO:0000256" key="5">
    <source>
        <dbReference type="ARBA" id="ARBA00022833"/>
    </source>
</evidence>
<dbReference type="InterPro" id="IPR036264">
    <property type="entry name" value="Bact_exopeptidase_dim_dom"/>
</dbReference>
<comment type="caution">
    <text evidence="7">The sequence shown here is derived from an EMBL/GenBank/DDBJ whole genome shotgun (WGS) entry which is preliminary data.</text>
</comment>
<dbReference type="GO" id="GO:0046872">
    <property type="term" value="F:metal ion binding"/>
    <property type="evidence" value="ECO:0007669"/>
    <property type="project" value="UniProtKB-KW"/>
</dbReference>
<dbReference type="PANTHER" id="PTHR43808">
    <property type="entry name" value="ACETYLORNITHINE DEACETYLASE"/>
    <property type="match status" value="1"/>
</dbReference>
<protein>
    <recommendedName>
        <fullName evidence="6">Peptidase M20 dimerisation domain-containing protein</fullName>
    </recommendedName>
</protein>
<dbReference type="InterPro" id="IPR002933">
    <property type="entry name" value="Peptidase_M20"/>
</dbReference>
<dbReference type="EMBL" id="LAZR01061996">
    <property type="protein sequence ID" value="KKK62428.1"/>
    <property type="molecule type" value="Genomic_DNA"/>
</dbReference>
<organism evidence="7">
    <name type="scientific">marine sediment metagenome</name>
    <dbReference type="NCBI Taxonomy" id="412755"/>
    <lineage>
        <taxon>unclassified sequences</taxon>
        <taxon>metagenomes</taxon>
        <taxon>ecological metagenomes</taxon>
    </lineage>
</organism>
<dbReference type="Pfam" id="PF07687">
    <property type="entry name" value="M20_dimer"/>
    <property type="match status" value="1"/>
</dbReference>
<name>A0A0F8X0L1_9ZZZZ</name>
<evidence type="ECO:0000256" key="2">
    <source>
        <dbReference type="ARBA" id="ARBA00006247"/>
    </source>
</evidence>
<evidence type="ECO:0000256" key="3">
    <source>
        <dbReference type="ARBA" id="ARBA00022723"/>
    </source>
</evidence>
<evidence type="ECO:0000313" key="7">
    <source>
        <dbReference type="EMBL" id="KKK62428.1"/>
    </source>
</evidence>
<dbReference type="Gene3D" id="3.30.70.360">
    <property type="match status" value="1"/>
</dbReference>
<dbReference type="Gene3D" id="3.40.630.10">
    <property type="entry name" value="Zn peptidases"/>
    <property type="match status" value="1"/>
</dbReference>
<gene>
    <name evidence="7" type="ORF">LCGC14_3004420</name>
</gene>
<dbReference type="GO" id="GO:0016787">
    <property type="term" value="F:hydrolase activity"/>
    <property type="evidence" value="ECO:0007669"/>
    <property type="project" value="UniProtKB-KW"/>
</dbReference>
<dbReference type="Pfam" id="PF01546">
    <property type="entry name" value="Peptidase_M20"/>
    <property type="match status" value="1"/>
</dbReference>
<dbReference type="InterPro" id="IPR011650">
    <property type="entry name" value="Peptidase_M20_dimer"/>
</dbReference>
<proteinExistence type="inferred from homology"/>
<evidence type="ECO:0000256" key="4">
    <source>
        <dbReference type="ARBA" id="ARBA00022801"/>
    </source>
</evidence>
<dbReference type="PANTHER" id="PTHR43808:SF8">
    <property type="entry name" value="PEPTIDASE M20 DIMERISATION DOMAIN-CONTAINING PROTEIN"/>
    <property type="match status" value="1"/>
</dbReference>
<keyword evidence="3" id="KW-0479">Metal-binding</keyword>